<comment type="caution">
    <text evidence="2">The sequence shown here is derived from an EMBL/GenBank/DDBJ whole genome shotgun (WGS) entry which is preliminary data.</text>
</comment>
<name>A0A7X2NRF5_9FIRM</name>
<feature type="transmembrane region" description="Helical" evidence="1">
    <location>
        <begin position="12"/>
        <end position="28"/>
    </location>
</feature>
<protein>
    <submittedName>
        <fullName evidence="2">Uncharacterized protein</fullName>
    </submittedName>
</protein>
<feature type="transmembrane region" description="Helical" evidence="1">
    <location>
        <begin position="101"/>
        <end position="121"/>
    </location>
</feature>
<dbReference type="RefSeq" id="WP_105304429.1">
    <property type="nucleotide sequence ID" value="NZ_JAQXPC010000017.1"/>
</dbReference>
<keyword evidence="3" id="KW-1185">Reference proteome</keyword>
<evidence type="ECO:0000256" key="1">
    <source>
        <dbReference type="SAM" id="Phobius"/>
    </source>
</evidence>
<feature type="transmembrane region" description="Helical" evidence="1">
    <location>
        <begin position="133"/>
        <end position="159"/>
    </location>
</feature>
<accession>A0A7X2NRF5</accession>
<feature type="transmembrane region" description="Helical" evidence="1">
    <location>
        <begin position="48"/>
        <end position="67"/>
    </location>
</feature>
<sequence length="175" mass="20327">MRRKSVQESILSLSRWLVPVLFVLPFLPDRFISFNYTGLINDLRYRSLFFLCEVPCGIIEFLLLYQAGSGLIPHWGRQCLFSLCLMVLMVFTPYQKEESTLSSLHLMLAWCFMILLNWMLYQTGWDHPKIRMPYLIGSFLAAMISLTSNSICGLAEVIYACMVNHCLRILVLERT</sequence>
<dbReference type="EMBL" id="VUMN01000005">
    <property type="protein sequence ID" value="MSS57946.1"/>
    <property type="molecule type" value="Genomic_DNA"/>
</dbReference>
<evidence type="ECO:0000313" key="2">
    <source>
        <dbReference type="EMBL" id="MSS57946.1"/>
    </source>
</evidence>
<dbReference type="Proteomes" id="UP000461880">
    <property type="component" value="Unassembled WGS sequence"/>
</dbReference>
<dbReference type="AlphaFoldDB" id="A0A7X2NRF5"/>
<keyword evidence="1" id="KW-0812">Transmembrane</keyword>
<proteinExistence type="predicted"/>
<keyword evidence="1" id="KW-0472">Membrane</keyword>
<keyword evidence="1" id="KW-1133">Transmembrane helix</keyword>
<feature type="transmembrane region" description="Helical" evidence="1">
    <location>
        <begin position="79"/>
        <end position="95"/>
    </location>
</feature>
<organism evidence="2 3">
    <name type="scientific">Stecheria intestinalis</name>
    <dbReference type="NCBI Taxonomy" id="2606630"/>
    <lineage>
        <taxon>Bacteria</taxon>
        <taxon>Bacillati</taxon>
        <taxon>Bacillota</taxon>
        <taxon>Erysipelotrichia</taxon>
        <taxon>Erysipelotrichales</taxon>
        <taxon>Erysipelotrichaceae</taxon>
        <taxon>Stecheria</taxon>
    </lineage>
</organism>
<reference evidence="2 3" key="1">
    <citation type="submission" date="2019-08" db="EMBL/GenBank/DDBJ databases">
        <title>In-depth cultivation of the pig gut microbiome towards novel bacterial diversity and tailored functional studies.</title>
        <authorList>
            <person name="Wylensek D."/>
            <person name="Hitch T.C.A."/>
            <person name="Clavel T."/>
        </authorList>
    </citation>
    <scope>NUCLEOTIDE SEQUENCE [LARGE SCALE GENOMIC DNA]</scope>
    <source>
        <strain evidence="2 3">Oil+RF-744-GAM-WT-6</strain>
    </source>
</reference>
<gene>
    <name evidence="2" type="ORF">FYJ51_03400</name>
</gene>
<evidence type="ECO:0000313" key="3">
    <source>
        <dbReference type="Proteomes" id="UP000461880"/>
    </source>
</evidence>